<sequence>MPCQAMGPSTTFARCAGGVASLSAANDTSAGGPCPSAAFVAIAGGNVVGLGNIFAAFAAGSMDHPAAVAPAAAASAIVSADGIAHPCAFIIWEVEGAGYIASAAIGRAERTGGVVAAAAAAVVGGIGRPAAAALAAAVLRRGCPVRPAAVSAGEGEFAGGASAPTVTHVEVIVPGGGAFDPPLCHSPCRLARRGPCGRYGQEGGNLRCSNAALPPAPLASAQVALRPTLSLDWEGSVCRGAWSWCAHTEGHGVDGGERGGGADMRIGVNALGGGEGGWRVVGAEVVGARGTDRDLFLVNCLEVLSPACPGPSWVAAGETLWGDSASLFSW</sequence>
<keyword evidence="2" id="KW-1185">Reference proteome</keyword>
<dbReference type="Proteomes" id="UP000269721">
    <property type="component" value="Unassembled WGS sequence"/>
</dbReference>
<dbReference type="AlphaFoldDB" id="A0A4P9WK89"/>
<evidence type="ECO:0000313" key="2">
    <source>
        <dbReference type="Proteomes" id="UP000269721"/>
    </source>
</evidence>
<protein>
    <submittedName>
        <fullName evidence="1">Uncharacterized protein</fullName>
    </submittedName>
</protein>
<accession>A0A4P9WK89</accession>
<evidence type="ECO:0000313" key="1">
    <source>
        <dbReference type="EMBL" id="RKO91570.1"/>
    </source>
</evidence>
<name>A0A4P9WK89_9FUNG</name>
<gene>
    <name evidence="1" type="ORF">BDK51DRAFT_37523</name>
</gene>
<reference evidence="2" key="1">
    <citation type="journal article" date="2018" name="Nat. Microbiol.">
        <title>Leveraging single-cell genomics to expand the fungal tree of life.</title>
        <authorList>
            <person name="Ahrendt S.R."/>
            <person name="Quandt C.A."/>
            <person name="Ciobanu D."/>
            <person name="Clum A."/>
            <person name="Salamov A."/>
            <person name="Andreopoulos B."/>
            <person name="Cheng J.F."/>
            <person name="Woyke T."/>
            <person name="Pelin A."/>
            <person name="Henrissat B."/>
            <person name="Reynolds N.K."/>
            <person name="Benny G.L."/>
            <person name="Smith M.E."/>
            <person name="James T.Y."/>
            <person name="Grigoriev I.V."/>
        </authorList>
    </citation>
    <scope>NUCLEOTIDE SEQUENCE [LARGE SCALE GENOMIC DNA]</scope>
</reference>
<dbReference type="EMBL" id="KZ995006">
    <property type="protein sequence ID" value="RKO91570.1"/>
    <property type="molecule type" value="Genomic_DNA"/>
</dbReference>
<proteinExistence type="predicted"/>
<organism evidence="1 2">
    <name type="scientific">Blyttiomyces helicus</name>
    <dbReference type="NCBI Taxonomy" id="388810"/>
    <lineage>
        <taxon>Eukaryota</taxon>
        <taxon>Fungi</taxon>
        <taxon>Fungi incertae sedis</taxon>
        <taxon>Chytridiomycota</taxon>
        <taxon>Chytridiomycota incertae sedis</taxon>
        <taxon>Chytridiomycetes</taxon>
        <taxon>Chytridiomycetes incertae sedis</taxon>
        <taxon>Blyttiomyces</taxon>
    </lineage>
</organism>